<sequence>MKEVKQALVNFNWSSFNDETCLMMINIFDKTKSGCINVYGFSALWKFIQQWKTLFQQYNRDHSELQQALSQIGYNPSSPSFWSLATAHTANPPMQLDRFIQLCTQRQVLMETFREKDTLSFEDFVTVTASWMLYPTHLWRMHQGPFLAS</sequence>
<comment type="subcellular location">
    <subcellularLocation>
        <location evidence="2">Cytoplasm</location>
    </subcellularLocation>
    <subcellularLocation>
        <location evidence="1">Endomembrane system</location>
        <topology evidence="1">Peripheral membrane protein</topology>
    </subcellularLocation>
</comment>
<dbReference type="GO" id="GO:0005737">
    <property type="term" value="C:cytoplasm"/>
    <property type="evidence" value="ECO:0007669"/>
    <property type="project" value="UniProtKB-SubCell"/>
</dbReference>
<dbReference type="OMA" id="PTICPAY"/>
<evidence type="ECO:0000256" key="2">
    <source>
        <dbReference type="ARBA" id="ARBA00004496"/>
    </source>
</evidence>
<keyword evidence="3" id="KW-0963">Cytoplasm</keyword>
<evidence type="ECO:0000256" key="3">
    <source>
        <dbReference type="ARBA" id="ARBA00022490"/>
    </source>
</evidence>
<keyword evidence="10" id="KW-1185">Reference proteome</keyword>
<dbReference type="GO" id="GO:0048208">
    <property type="term" value="P:COPII vesicle coating"/>
    <property type="evidence" value="ECO:0007669"/>
    <property type="project" value="TreeGrafter"/>
</dbReference>
<organism evidence="9 10">
    <name type="scientific">Saimiri boliviensis boliviensis</name>
    <name type="common">Bolivian squirrel monkey</name>
    <dbReference type="NCBI Taxonomy" id="39432"/>
    <lineage>
        <taxon>Eukaryota</taxon>
        <taxon>Metazoa</taxon>
        <taxon>Chordata</taxon>
        <taxon>Craniata</taxon>
        <taxon>Vertebrata</taxon>
        <taxon>Euteleostomi</taxon>
        <taxon>Mammalia</taxon>
        <taxon>Eutheria</taxon>
        <taxon>Euarchontoglires</taxon>
        <taxon>Primates</taxon>
        <taxon>Haplorrhini</taxon>
        <taxon>Platyrrhini</taxon>
        <taxon>Cebidae</taxon>
        <taxon>Saimiriinae</taxon>
        <taxon>Saimiri</taxon>
    </lineage>
</organism>
<evidence type="ECO:0000256" key="4">
    <source>
        <dbReference type="ARBA" id="ARBA00022723"/>
    </source>
</evidence>
<evidence type="ECO:0000256" key="1">
    <source>
        <dbReference type="ARBA" id="ARBA00004184"/>
    </source>
</evidence>
<keyword evidence="5" id="KW-0677">Repeat</keyword>
<dbReference type="Gene3D" id="1.10.238.10">
    <property type="entry name" value="EF-hand"/>
    <property type="match status" value="1"/>
</dbReference>
<keyword evidence="4" id="KW-0479">Metal-binding</keyword>
<dbReference type="GeneTree" id="ENSGT00940000155722"/>
<keyword evidence="8" id="KW-0472">Membrane</keyword>
<dbReference type="Proteomes" id="UP000233220">
    <property type="component" value="Unplaced"/>
</dbReference>
<evidence type="ECO:0000256" key="8">
    <source>
        <dbReference type="ARBA" id="ARBA00023136"/>
    </source>
</evidence>
<keyword evidence="7" id="KW-0106">Calcium</keyword>
<dbReference type="AlphaFoldDB" id="A0A2K6TIJ8"/>
<dbReference type="GO" id="GO:0012505">
    <property type="term" value="C:endomembrane system"/>
    <property type="evidence" value="ECO:0007669"/>
    <property type="project" value="UniProtKB-SubCell"/>
</dbReference>
<accession>A0A2K6TIJ8</accession>
<dbReference type="Ensembl" id="ENSSBOT00000036265.1">
    <property type="protein sequence ID" value="ENSSBOP00000019445.1"/>
    <property type="gene ID" value="ENSSBOG00000026328.1"/>
</dbReference>
<evidence type="ECO:0000313" key="9">
    <source>
        <dbReference type="Ensembl" id="ENSSBOP00000019445.1"/>
    </source>
</evidence>
<proteinExistence type="predicted"/>
<dbReference type="InterPro" id="IPR051426">
    <property type="entry name" value="Peflin/Sorcin_CaBP"/>
</dbReference>
<dbReference type="PANTHER" id="PTHR46212">
    <property type="entry name" value="PEFLIN"/>
    <property type="match status" value="1"/>
</dbReference>
<name>A0A2K6TIJ8_SAIBB</name>
<evidence type="ECO:0000313" key="10">
    <source>
        <dbReference type="Proteomes" id="UP000233220"/>
    </source>
</evidence>
<reference evidence="9" key="2">
    <citation type="submission" date="2025-09" db="UniProtKB">
        <authorList>
            <consortium name="Ensembl"/>
        </authorList>
    </citation>
    <scope>IDENTIFICATION</scope>
</reference>
<evidence type="ECO:0000256" key="7">
    <source>
        <dbReference type="ARBA" id="ARBA00022837"/>
    </source>
</evidence>
<keyword evidence="6" id="KW-0256">Endoplasmic reticulum</keyword>
<protein>
    <recommendedName>
        <fullName evidence="11">EF-hand domain-containing protein</fullName>
    </recommendedName>
</protein>
<evidence type="ECO:0008006" key="11">
    <source>
        <dbReference type="Google" id="ProtNLM"/>
    </source>
</evidence>
<dbReference type="InterPro" id="IPR011992">
    <property type="entry name" value="EF-hand-dom_pair"/>
</dbReference>
<evidence type="ECO:0000256" key="6">
    <source>
        <dbReference type="ARBA" id="ARBA00022824"/>
    </source>
</evidence>
<dbReference type="PANTHER" id="PTHR46212:SF10">
    <property type="entry name" value="PEFLIN"/>
    <property type="match status" value="1"/>
</dbReference>
<dbReference type="STRING" id="39432.ENSSBOP00000019445"/>
<reference evidence="9" key="1">
    <citation type="submission" date="2025-08" db="UniProtKB">
        <authorList>
            <consortium name="Ensembl"/>
        </authorList>
    </citation>
    <scope>IDENTIFICATION</scope>
</reference>
<dbReference type="GO" id="GO:0046872">
    <property type="term" value="F:metal ion binding"/>
    <property type="evidence" value="ECO:0007669"/>
    <property type="project" value="UniProtKB-KW"/>
</dbReference>
<dbReference type="SUPFAM" id="SSF47473">
    <property type="entry name" value="EF-hand"/>
    <property type="match status" value="1"/>
</dbReference>
<evidence type="ECO:0000256" key="5">
    <source>
        <dbReference type="ARBA" id="ARBA00022737"/>
    </source>
</evidence>